<dbReference type="eggNOG" id="COG0346">
    <property type="taxonomic scope" value="Bacteria"/>
</dbReference>
<keyword evidence="5" id="KW-1185">Reference proteome</keyword>
<proteinExistence type="inferred from homology"/>
<dbReference type="EMBL" id="CP011454">
    <property type="protein sequence ID" value="AMW04680.1"/>
    <property type="molecule type" value="Genomic_DNA"/>
</dbReference>
<sequence length="136" mass="14524">MTDSVRRGTRIAHIGIAVRALDELLPIMRDVLEMPEVPLSDADGATIVGLAAGESLVELLHSTSEATPIGKYVAKRGPGIHHVCFAVDDLDGMLQKCRDAGLRLIDETPRLGAEGKRIAFLHPSATGGVLVELSEY</sequence>
<reference evidence="4 5" key="1">
    <citation type="journal article" date="2014" name="Proc. Natl. Acad. Sci. U.S.A.">
        <title>Functional type 2 photosynthetic reaction centers found in the rare bacterial phylum Gemmatimonadetes.</title>
        <authorList>
            <person name="Zeng Y."/>
            <person name="Feng F."/>
            <person name="Medova H."/>
            <person name="Dean J."/>
            <person name="Koblizek M."/>
        </authorList>
    </citation>
    <scope>NUCLEOTIDE SEQUENCE [LARGE SCALE GENOMIC DNA]</scope>
    <source>
        <strain evidence="4 5">AP64</strain>
    </source>
</reference>
<dbReference type="GO" id="GO:0046491">
    <property type="term" value="P:L-methylmalonyl-CoA metabolic process"/>
    <property type="evidence" value="ECO:0007669"/>
    <property type="project" value="TreeGrafter"/>
</dbReference>
<evidence type="ECO:0000256" key="2">
    <source>
        <dbReference type="ARBA" id="ARBA00022723"/>
    </source>
</evidence>
<dbReference type="InterPro" id="IPR029068">
    <property type="entry name" value="Glyas_Bleomycin-R_OHBP_Dase"/>
</dbReference>
<accession>A0A143BJM6</accession>
<feature type="domain" description="VOC" evidence="3">
    <location>
        <begin position="10"/>
        <end position="136"/>
    </location>
</feature>
<keyword evidence="4" id="KW-0456">Lyase</keyword>
<keyword evidence="2" id="KW-0479">Metal-binding</keyword>
<dbReference type="PANTHER" id="PTHR43048:SF3">
    <property type="entry name" value="METHYLMALONYL-COA EPIMERASE, MITOCHONDRIAL"/>
    <property type="match status" value="1"/>
</dbReference>
<dbReference type="NCBIfam" id="TIGR03081">
    <property type="entry name" value="metmalonyl_epim"/>
    <property type="match status" value="1"/>
</dbReference>
<name>A0A143BJM6_9BACT</name>
<dbReference type="InterPro" id="IPR051785">
    <property type="entry name" value="MMCE/EMCE_epimerase"/>
</dbReference>
<protein>
    <submittedName>
        <fullName evidence="4">Lactoylglutathione lyase</fullName>
    </submittedName>
</protein>
<dbReference type="OrthoDB" id="9788468at2"/>
<dbReference type="GO" id="GO:0004493">
    <property type="term" value="F:methylmalonyl-CoA epimerase activity"/>
    <property type="evidence" value="ECO:0007669"/>
    <property type="project" value="TreeGrafter"/>
</dbReference>
<dbReference type="GO" id="GO:0046872">
    <property type="term" value="F:metal ion binding"/>
    <property type="evidence" value="ECO:0007669"/>
    <property type="project" value="UniProtKB-KW"/>
</dbReference>
<dbReference type="Proteomes" id="UP000076404">
    <property type="component" value="Chromosome"/>
</dbReference>
<dbReference type="RefSeq" id="WP_026850429.1">
    <property type="nucleotide sequence ID" value="NZ_CP011454.1"/>
</dbReference>
<reference evidence="4 5" key="2">
    <citation type="journal article" date="2016" name="Environ. Microbiol. Rep.">
        <title>Metagenomic evidence for the presence of phototrophic Gemmatimonadetes bacteria in diverse environments.</title>
        <authorList>
            <person name="Zeng Y."/>
            <person name="Baumbach J."/>
            <person name="Barbosa E.G."/>
            <person name="Azevedo V."/>
            <person name="Zhang C."/>
            <person name="Koblizek M."/>
        </authorList>
    </citation>
    <scope>NUCLEOTIDE SEQUENCE [LARGE SCALE GENOMIC DNA]</scope>
    <source>
        <strain evidence="4 5">AP64</strain>
    </source>
</reference>
<dbReference type="AlphaFoldDB" id="A0A143BJM6"/>
<evidence type="ECO:0000313" key="4">
    <source>
        <dbReference type="EMBL" id="AMW04680.1"/>
    </source>
</evidence>
<evidence type="ECO:0000256" key="1">
    <source>
        <dbReference type="ARBA" id="ARBA00009308"/>
    </source>
</evidence>
<dbReference type="SUPFAM" id="SSF54593">
    <property type="entry name" value="Glyoxalase/Bleomycin resistance protein/Dihydroxybiphenyl dioxygenase"/>
    <property type="match status" value="1"/>
</dbReference>
<dbReference type="InterPro" id="IPR017515">
    <property type="entry name" value="MeMalonyl-CoA_epimerase"/>
</dbReference>
<dbReference type="InterPro" id="IPR037523">
    <property type="entry name" value="VOC_core"/>
</dbReference>
<dbReference type="CDD" id="cd07249">
    <property type="entry name" value="MMCE"/>
    <property type="match status" value="1"/>
</dbReference>
<dbReference type="STRING" id="1379270.GEMMAAP_07125"/>
<evidence type="ECO:0000313" key="5">
    <source>
        <dbReference type="Proteomes" id="UP000076404"/>
    </source>
</evidence>
<dbReference type="Pfam" id="PF13669">
    <property type="entry name" value="Glyoxalase_4"/>
    <property type="match status" value="1"/>
</dbReference>
<dbReference type="PANTHER" id="PTHR43048">
    <property type="entry name" value="METHYLMALONYL-COA EPIMERASE"/>
    <property type="match status" value="1"/>
</dbReference>
<gene>
    <name evidence="4" type="ORF">GEMMAAP_07125</name>
</gene>
<dbReference type="GO" id="GO:0016829">
    <property type="term" value="F:lyase activity"/>
    <property type="evidence" value="ECO:0007669"/>
    <property type="project" value="UniProtKB-KW"/>
</dbReference>
<dbReference type="Gene3D" id="3.10.180.10">
    <property type="entry name" value="2,3-Dihydroxybiphenyl 1,2-Dioxygenase, domain 1"/>
    <property type="match status" value="1"/>
</dbReference>
<comment type="similarity">
    <text evidence="1">Belongs to the methylmalonyl-CoA epimerase family.</text>
</comment>
<organism evidence="4 5">
    <name type="scientific">Gemmatimonas phototrophica</name>
    <dbReference type="NCBI Taxonomy" id="1379270"/>
    <lineage>
        <taxon>Bacteria</taxon>
        <taxon>Pseudomonadati</taxon>
        <taxon>Gemmatimonadota</taxon>
        <taxon>Gemmatimonadia</taxon>
        <taxon>Gemmatimonadales</taxon>
        <taxon>Gemmatimonadaceae</taxon>
        <taxon>Gemmatimonas</taxon>
    </lineage>
</organism>
<dbReference type="KEGG" id="gph:GEMMAAP_07125"/>
<dbReference type="PROSITE" id="PS51819">
    <property type="entry name" value="VOC"/>
    <property type="match status" value="1"/>
</dbReference>
<evidence type="ECO:0000259" key="3">
    <source>
        <dbReference type="PROSITE" id="PS51819"/>
    </source>
</evidence>